<name>A0A328UBP0_9FIRM</name>
<keyword evidence="1" id="KW-1133">Transmembrane helix</keyword>
<organism evidence="2 3">
    <name type="scientific">Hydrogeniiclostridium mannosilyticum</name>
    <dbReference type="NCBI Taxonomy" id="2764322"/>
    <lineage>
        <taxon>Bacteria</taxon>
        <taxon>Bacillati</taxon>
        <taxon>Bacillota</taxon>
        <taxon>Clostridia</taxon>
        <taxon>Eubacteriales</taxon>
        <taxon>Acutalibacteraceae</taxon>
        <taxon>Hydrogeniiclostridium</taxon>
    </lineage>
</organism>
<dbReference type="Proteomes" id="UP000249377">
    <property type="component" value="Unassembled WGS sequence"/>
</dbReference>
<feature type="transmembrane region" description="Helical" evidence="1">
    <location>
        <begin position="44"/>
        <end position="63"/>
    </location>
</feature>
<keyword evidence="3" id="KW-1185">Reference proteome</keyword>
<evidence type="ECO:0000313" key="2">
    <source>
        <dbReference type="EMBL" id="RAQ29197.1"/>
    </source>
</evidence>
<comment type="caution">
    <text evidence="2">The sequence shown here is derived from an EMBL/GenBank/DDBJ whole genome shotgun (WGS) entry which is preliminary data.</text>
</comment>
<protein>
    <recommendedName>
        <fullName evidence="4">Zn-finger containing protein</fullName>
    </recommendedName>
</protein>
<reference evidence="2 3" key="1">
    <citation type="submission" date="2018-06" db="EMBL/GenBank/DDBJ databases">
        <title>Noncontiguous genome sequence of Ruminococcaceae bacterium ASD2818.</title>
        <authorList>
            <person name="Chaplin A.V."/>
            <person name="Sokolova S.R."/>
            <person name="Kochetkova T.O."/>
            <person name="Goltsov A.Y."/>
            <person name="Trofimov D.Y."/>
            <person name="Efimov B.A."/>
        </authorList>
    </citation>
    <scope>NUCLEOTIDE SEQUENCE [LARGE SCALE GENOMIC DNA]</scope>
    <source>
        <strain evidence="2 3">ASD2818</strain>
    </source>
</reference>
<evidence type="ECO:0000313" key="3">
    <source>
        <dbReference type="Proteomes" id="UP000249377"/>
    </source>
</evidence>
<evidence type="ECO:0008006" key="4">
    <source>
        <dbReference type="Google" id="ProtNLM"/>
    </source>
</evidence>
<evidence type="ECO:0000256" key="1">
    <source>
        <dbReference type="SAM" id="Phobius"/>
    </source>
</evidence>
<dbReference type="AlphaFoldDB" id="A0A328UBP0"/>
<accession>A0A328UBP0</accession>
<gene>
    <name evidence="2" type="ORF">DPQ25_06825</name>
</gene>
<sequence>MGFFARFQLWLQRFMYGRNGPDQLSLVILIVYLVFYLVAQIFRWPILAIVSLALLGWCFFRMLSRNVTARGKENQAFLSFFRRLKSHSNQQKSFRQDKDHRYYKCPKCGNILRVPRGKGKIEIKCPVCKTEFIKKT</sequence>
<dbReference type="EMBL" id="QLYR01000003">
    <property type="protein sequence ID" value="RAQ29197.1"/>
    <property type="molecule type" value="Genomic_DNA"/>
</dbReference>
<feature type="transmembrane region" description="Helical" evidence="1">
    <location>
        <begin position="21"/>
        <end position="38"/>
    </location>
</feature>
<keyword evidence="1" id="KW-0472">Membrane</keyword>
<keyword evidence="1" id="KW-0812">Transmembrane</keyword>
<dbReference type="RefSeq" id="WP_112332428.1">
    <property type="nucleotide sequence ID" value="NZ_JADPHD010000003.1"/>
</dbReference>
<proteinExistence type="predicted"/>